<accession>A0A9P1ITU4</accession>
<keyword evidence="3" id="KW-1185">Reference proteome</keyword>
<dbReference type="EMBL" id="CANHGI010000005">
    <property type="protein sequence ID" value="CAI5450179.1"/>
    <property type="molecule type" value="Genomic_DNA"/>
</dbReference>
<sequence>MEPSRKRLHSISSISSNFIGAPSSFEFLGGGHVAKAAENIAVESIINHIQLNLINFENSQKIRVFDDLIMRIVSMKIDTLTGSTLSATQKPPQFALTPAPKSPPRPSQNVEQQFADFQANLLRQQLYQNVQYLPQYNAYQRVAADAAKSSIDPLIKFQQLMRESAAAETQATPPAIPQPRMMAPPRIAPTPIPAPPVLLPQVTNKKIFPKVRACNQWSVVSLPLPLAG</sequence>
<feature type="region of interest" description="Disordered" evidence="1">
    <location>
        <begin position="88"/>
        <end position="109"/>
    </location>
</feature>
<proteinExistence type="predicted"/>
<dbReference type="AlphaFoldDB" id="A0A9P1ITU4"/>
<organism evidence="2 3">
    <name type="scientific">Caenorhabditis angaria</name>
    <dbReference type="NCBI Taxonomy" id="860376"/>
    <lineage>
        <taxon>Eukaryota</taxon>
        <taxon>Metazoa</taxon>
        <taxon>Ecdysozoa</taxon>
        <taxon>Nematoda</taxon>
        <taxon>Chromadorea</taxon>
        <taxon>Rhabditida</taxon>
        <taxon>Rhabditina</taxon>
        <taxon>Rhabditomorpha</taxon>
        <taxon>Rhabditoidea</taxon>
        <taxon>Rhabditidae</taxon>
        <taxon>Peloderinae</taxon>
        <taxon>Caenorhabditis</taxon>
    </lineage>
</organism>
<evidence type="ECO:0000313" key="3">
    <source>
        <dbReference type="Proteomes" id="UP001152747"/>
    </source>
</evidence>
<name>A0A9P1ITU4_9PELO</name>
<reference evidence="2" key="1">
    <citation type="submission" date="2022-11" db="EMBL/GenBank/DDBJ databases">
        <authorList>
            <person name="Kikuchi T."/>
        </authorList>
    </citation>
    <scope>NUCLEOTIDE SEQUENCE</scope>
    <source>
        <strain evidence="2">PS1010</strain>
    </source>
</reference>
<protein>
    <submittedName>
        <fullName evidence="2">Uncharacterized protein</fullName>
    </submittedName>
</protein>
<dbReference type="Proteomes" id="UP001152747">
    <property type="component" value="Unassembled WGS sequence"/>
</dbReference>
<comment type="caution">
    <text evidence="2">The sequence shown here is derived from an EMBL/GenBank/DDBJ whole genome shotgun (WGS) entry which is preliminary data.</text>
</comment>
<evidence type="ECO:0000313" key="2">
    <source>
        <dbReference type="EMBL" id="CAI5450179.1"/>
    </source>
</evidence>
<gene>
    <name evidence="2" type="ORF">CAMP_LOCUS12816</name>
</gene>
<evidence type="ECO:0000256" key="1">
    <source>
        <dbReference type="SAM" id="MobiDB-lite"/>
    </source>
</evidence>